<keyword evidence="1" id="KW-0472">Membrane</keyword>
<feature type="transmembrane region" description="Helical" evidence="1">
    <location>
        <begin position="89"/>
        <end position="110"/>
    </location>
</feature>
<organism evidence="2 3">
    <name type="scientific">Collimonas rhizosphaerae</name>
    <dbReference type="NCBI Taxonomy" id="3126357"/>
    <lineage>
        <taxon>Bacteria</taxon>
        <taxon>Pseudomonadati</taxon>
        <taxon>Pseudomonadota</taxon>
        <taxon>Betaproteobacteria</taxon>
        <taxon>Burkholderiales</taxon>
        <taxon>Oxalobacteraceae</taxon>
        <taxon>Collimonas</taxon>
    </lineage>
</organism>
<evidence type="ECO:0000313" key="3">
    <source>
        <dbReference type="Proteomes" id="UP001495910"/>
    </source>
</evidence>
<evidence type="ECO:0000313" key="2">
    <source>
        <dbReference type="EMBL" id="MEM4988854.1"/>
    </source>
</evidence>
<gene>
    <name evidence="2" type="ORF">V8G57_15780</name>
</gene>
<comment type="caution">
    <text evidence="2">The sequence shown here is derived from an EMBL/GenBank/DDBJ whole genome shotgun (WGS) entry which is preliminary data.</text>
</comment>
<keyword evidence="1" id="KW-0812">Transmembrane</keyword>
<feature type="transmembrane region" description="Helical" evidence="1">
    <location>
        <begin position="56"/>
        <end position="77"/>
    </location>
</feature>
<feature type="transmembrane region" description="Helical" evidence="1">
    <location>
        <begin position="7"/>
        <end position="25"/>
    </location>
</feature>
<dbReference type="RefSeq" id="WP_342830186.1">
    <property type="nucleotide sequence ID" value="NZ_JBANDC010000010.1"/>
</dbReference>
<evidence type="ECO:0000256" key="1">
    <source>
        <dbReference type="SAM" id="Phobius"/>
    </source>
</evidence>
<accession>A0ABU9PXW6</accession>
<protein>
    <recommendedName>
        <fullName evidence="4">TrbC/VIRB2 family protein</fullName>
    </recommendedName>
</protein>
<evidence type="ECO:0008006" key="4">
    <source>
        <dbReference type="Google" id="ProtNLM"/>
    </source>
</evidence>
<reference evidence="2 3" key="1">
    <citation type="submission" date="2024-02" db="EMBL/GenBank/DDBJ databases">
        <title>Draft genome sequence of Collimonas sp. strain H4R21, an effective mineral-weathering bacterial strain isolated from the beech rhizosphere.</title>
        <authorList>
            <person name="Morin E."/>
            <person name="Uroz S."/>
            <person name="Leveau J.H.J."/>
            <person name="Kumar R."/>
            <person name="Rey M.W."/>
            <person name="Pham J."/>
        </authorList>
    </citation>
    <scope>NUCLEOTIDE SEQUENCE [LARGE SCALE GENOMIC DNA]</scope>
    <source>
        <strain evidence="2 3">H4R21</strain>
    </source>
</reference>
<sequence>MIKRATLTISFAILGFFSLVAWGAIDSIICSMYPSLCAPRAGACTEIDHCPTSLHMIVGLVLFVFGPPIAFGIVGFVLSKKERAINRLLAAAVIAVLVHWLLTFVGVRLLKF</sequence>
<keyword evidence="1" id="KW-1133">Transmembrane helix</keyword>
<name>A0ABU9PXW6_9BURK</name>
<dbReference type="Proteomes" id="UP001495910">
    <property type="component" value="Unassembled WGS sequence"/>
</dbReference>
<dbReference type="EMBL" id="JBANDC010000010">
    <property type="protein sequence ID" value="MEM4988854.1"/>
    <property type="molecule type" value="Genomic_DNA"/>
</dbReference>
<proteinExistence type="predicted"/>
<keyword evidence="3" id="KW-1185">Reference proteome</keyword>